<gene>
    <name evidence="2" type="ORF">NA56DRAFT_599786</name>
</gene>
<name>A0A2J6Q616_9HELO</name>
<dbReference type="PANTHER" id="PTHR35179">
    <property type="entry name" value="PROTEIN CBG02620"/>
    <property type="match status" value="1"/>
</dbReference>
<protein>
    <recommendedName>
        <fullName evidence="4">Transmembrane protein</fullName>
    </recommendedName>
</protein>
<feature type="transmembrane region" description="Helical" evidence="1">
    <location>
        <begin position="92"/>
        <end position="112"/>
    </location>
</feature>
<dbReference type="PANTHER" id="PTHR35179:SF1">
    <property type="entry name" value="INTEGRAL MEMBRANE PROTEIN"/>
    <property type="match status" value="1"/>
</dbReference>
<feature type="transmembrane region" description="Helical" evidence="1">
    <location>
        <begin position="208"/>
        <end position="227"/>
    </location>
</feature>
<dbReference type="AlphaFoldDB" id="A0A2J6Q616"/>
<proteinExistence type="predicted"/>
<evidence type="ECO:0000313" key="3">
    <source>
        <dbReference type="Proteomes" id="UP000235672"/>
    </source>
</evidence>
<keyword evidence="1" id="KW-0472">Membrane</keyword>
<keyword evidence="3" id="KW-1185">Reference proteome</keyword>
<keyword evidence="1" id="KW-1133">Transmembrane helix</keyword>
<reference evidence="2 3" key="1">
    <citation type="submission" date="2016-05" db="EMBL/GenBank/DDBJ databases">
        <title>A degradative enzymes factory behind the ericoid mycorrhizal symbiosis.</title>
        <authorList>
            <consortium name="DOE Joint Genome Institute"/>
            <person name="Martino E."/>
            <person name="Morin E."/>
            <person name="Grelet G."/>
            <person name="Kuo A."/>
            <person name="Kohler A."/>
            <person name="Daghino S."/>
            <person name="Barry K."/>
            <person name="Choi C."/>
            <person name="Cichocki N."/>
            <person name="Clum A."/>
            <person name="Copeland A."/>
            <person name="Hainaut M."/>
            <person name="Haridas S."/>
            <person name="Labutti K."/>
            <person name="Lindquist E."/>
            <person name="Lipzen A."/>
            <person name="Khouja H.-R."/>
            <person name="Murat C."/>
            <person name="Ohm R."/>
            <person name="Olson A."/>
            <person name="Spatafora J."/>
            <person name="Veneault-Fourrey C."/>
            <person name="Henrissat B."/>
            <person name="Grigoriev I."/>
            <person name="Martin F."/>
            <person name="Perotto S."/>
        </authorList>
    </citation>
    <scope>NUCLEOTIDE SEQUENCE [LARGE SCALE GENOMIC DNA]</scope>
    <source>
        <strain evidence="2 3">UAMH 7357</strain>
    </source>
</reference>
<feature type="transmembrane region" description="Helical" evidence="1">
    <location>
        <begin position="132"/>
        <end position="150"/>
    </location>
</feature>
<evidence type="ECO:0008006" key="4">
    <source>
        <dbReference type="Google" id="ProtNLM"/>
    </source>
</evidence>
<keyword evidence="1" id="KW-0812">Transmembrane</keyword>
<dbReference type="OrthoDB" id="3205825at2759"/>
<evidence type="ECO:0000313" key="2">
    <source>
        <dbReference type="EMBL" id="PMD21712.1"/>
    </source>
</evidence>
<evidence type="ECO:0000256" key="1">
    <source>
        <dbReference type="SAM" id="Phobius"/>
    </source>
</evidence>
<organism evidence="2 3">
    <name type="scientific">Hyaloscypha hepaticicola</name>
    <dbReference type="NCBI Taxonomy" id="2082293"/>
    <lineage>
        <taxon>Eukaryota</taxon>
        <taxon>Fungi</taxon>
        <taxon>Dikarya</taxon>
        <taxon>Ascomycota</taxon>
        <taxon>Pezizomycotina</taxon>
        <taxon>Leotiomycetes</taxon>
        <taxon>Helotiales</taxon>
        <taxon>Hyaloscyphaceae</taxon>
        <taxon>Hyaloscypha</taxon>
    </lineage>
</organism>
<accession>A0A2J6Q616</accession>
<feature type="transmembrane region" description="Helical" evidence="1">
    <location>
        <begin position="60"/>
        <end position="80"/>
    </location>
</feature>
<sequence length="388" mass="44426">MKTLLSKDYVLEPVSVNDLQLASLAWGFTIGFGFLTTWTAMKQTAHMQRRYTLSKLNSPYIWMIWLEILVCVIFSVICWLHLNKIIPPSFAFYFVILTTWALQVQFLLQIIVNRVSLLLSDRQKAMRLKIGVAILITAVNISVYCIWVPARLQISKRYIYINDRWDRCEKTIYLCVDGALNWYFIHIVRKRLVDQGLVKYQRLVRFNMWIICFSLSMDVLIISMMSLKNSFVYMQFHPFAYIVKLNIEMSMADLIAKVSRSSTPRIDSSGVYSHAISQLASGPHDTNTHLTFPAPAKVASTTKYPFYSDVELNDIMYGKEFAPCADLKREVHVQVESVDSSATSVREGEREIGIALTEEDTRSLKHGGANQAWESKYGTVWSSGGCTD</sequence>
<dbReference type="Proteomes" id="UP000235672">
    <property type="component" value="Unassembled WGS sequence"/>
</dbReference>
<dbReference type="EMBL" id="KZ613480">
    <property type="protein sequence ID" value="PMD21712.1"/>
    <property type="molecule type" value="Genomic_DNA"/>
</dbReference>
<feature type="transmembrane region" description="Helical" evidence="1">
    <location>
        <begin position="21"/>
        <end position="40"/>
    </location>
</feature>